<dbReference type="RefSeq" id="WP_214436656.1">
    <property type="nucleotide sequence ID" value="NZ_CAWPUQ010000238.1"/>
</dbReference>
<organism evidence="1 2">
    <name type="scientific">Dendronalium phyllosphericum CENA369</name>
    <dbReference type="NCBI Taxonomy" id="1725256"/>
    <lineage>
        <taxon>Bacteria</taxon>
        <taxon>Bacillati</taxon>
        <taxon>Cyanobacteriota</taxon>
        <taxon>Cyanophyceae</taxon>
        <taxon>Nostocales</taxon>
        <taxon>Nostocaceae</taxon>
        <taxon>Dendronalium</taxon>
        <taxon>Dendronalium phyllosphericum</taxon>
    </lineage>
</organism>
<comment type="caution">
    <text evidence="1">The sequence shown here is derived from an EMBL/GenBank/DDBJ whole genome shotgun (WGS) entry which is preliminary data.</text>
</comment>
<evidence type="ECO:0000313" key="2">
    <source>
        <dbReference type="Proteomes" id="UP000662314"/>
    </source>
</evidence>
<dbReference type="AlphaFoldDB" id="A0A8J7LI98"/>
<keyword evidence="2" id="KW-1185">Reference proteome</keyword>
<accession>A0A8J7LI98</accession>
<sequence length="93" mass="10650">MSLYTHSDWQQMEQWLEEPRRYSAAQLQKKWQQACGVNVGKEQVRRLVKKRVHMETDALQPTTSPKGVCKCQTARLGIVKVVVKSRNTAVGLP</sequence>
<dbReference type="Proteomes" id="UP000662314">
    <property type="component" value="Unassembled WGS sequence"/>
</dbReference>
<gene>
    <name evidence="1" type="ORF">I8752_34450</name>
</gene>
<dbReference type="EMBL" id="JAECZA010000301">
    <property type="protein sequence ID" value="MBH8577976.1"/>
    <property type="molecule type" value="Genomic_DNA"/>
</dbReference>
<reference evidence="1 2" key="1">
    <citation type="journal article" date="2021" name="Int. J. Syst. Evol. Microbiol.">
        <title>Amazonocrinis nigriterrae gen. nov., sp. nov., Atlanticothrix silvestris gen. nov., sp. nov. and Dendronalium phyllosphericum gen. nov., sp. nov., nostocacean cyanobacteria from Brazilian environments.</title>
        <authorList>
            <person name="Alvarenga D.O."/>
            <person name="Andreote A.P.D."/>
            <person name="Branco L.H.Z."/>
            <person name="Delbaje E."/>
            <person name="Cruz R.B."/>
            <person name="Varani A.M."/>
            <person name="Fiore M.F."/>
        </authorList>
    </citation>
    <scope>NUCLEOTIDE SEQUENCE [LARGE SCALE GENOMIC DNA]</scope>
    <source>
        <strain evidence="1 2">CENA369</strain>
    </source>
</reference>
<proteinExistence type="predicted"/>
<name>A0A8J7LI98_9NOST</name>
<evidence type="ECO:0000313" key="1">
    <source>
        <dbReference type="EMBL" id="MBH8577976.1"/>
    </source>
</evidence>
<protein>
    <submittedName>
        <fullName evidence="1">Uncharacterized protein</fullName>
    </submittedName>
</protein>